<organism evidence="3 4">
    <name type="scientific">Cladophialophora chaetospira</name>
    <dbReference type="NCBI Taxonomy" id="386627"/>
    <lineage>
        <taxon>Eukaryota</taxon>
        <taxon>Fungi</taxon>
        <taxon>Dikarya</taxon>
        <taxon>Ascomycota</taxon>
        <taxon>Pezizomycotina</taxon>
        <taxon>Eurotiomycetes</taxon>
        <taxon>Chaetothyriomycetidae</taxon>
        <taxon>Chaetothyriales</taxon>
        <taxon>Herpotrichiellaceae</taxon>
        <taxon>Cladophialophora</taxon>
    </lineage>
</organism>
<proteinExistence type="inferred from homology"/>
<feature type="domain" description="NAD(P)-binding" evidence="2">
    <location>
        <begin position="24"/>
        <end position="228"/>
    </location>
</feature>
<dbReference type="Gene3D" id="3.40.50.720">
    <property type="entry name" value="NAD(P)-binding Rossmann-like Domain"/>
    <property type="match status" value="1"/>
</dbReference>
<dbReference type="Pfam" id="PF13460">
    <property type="entry name" value="NAD_binding_10"/>
    <property type="match status" value="1"/>
</dbReference>
<evidence type="ECO:0000259" key="2">
    <source>
        <dbReference type="Pfam" id="PF13460"/>
    </source>
</evidence>
<name>A0AA38WYI4_9EURO</name>
<evidence type="ECO:0000313" key="3">
    <source>
        <dbReference type="EMBL" id="KAJ9603447.1"/>
    </source>
</evidence>
<comment type="similarity">
    <text evidence="1">Belongs to the avfA family.</text>
</comment>
<dbReference type="PANTHER" id="PTHR15020">
    <property type="entry name" value="FLAVIN REDUCTASE-RELATED"/>
    <property type="match status" value="1"/>
</dbReference>
<evidence type="ECO:0000256" key="1">
    <source>
        <dbReference type="ARBA" id="ARBA00038376"/>
    </source>
</evidence>
<comment type="caution">
    <text evidence="3">The sequence shown here is derived from an EMBL/GenBank/DDBJ whole genome shotgun (WGS) entry which is preliminary data.</text>
</comment>
<dbReference type="InterPro" id="IPR016040">
    <property type="entry name" value="NAD(P)-bd_dom"/>
</dbReference>
<dbReference type="PANTHER" id="PTHR15020:SF50">
    <property type="entry name" value="UPF0659 PROTEIN YMR090W"/>
    <property type="match status" value="1"/>
</dbReference>
<evidence type="ECO:0000313" key="4">
    <source>
        <dbReference type="Proteomes" id="UP001172673"/>
    </source>
</evidence>
<dbReference type="SUPFAM" id="SSF51735">
    <property type="entry name" value="NAD(P)-binding Rossmann-fold domains"/>
    <property type="match status" value="1"/>
</dbReference>
<dbReference type="EMBL" id="JAPDRK010000022">
    <property type="protein sequence ID" value="KAJ9603447.1"/>
    <property type="molecule type" value="Genomic_DNA"/>
</dbReference>
<keyword evidence="4" id="KW-1185">Reference proteome</keyword>
<dbReference type="AlphaFoldDB" id="A0AA38WYI4"/>
<protein>
    <recommendedName>
        <fullName evidence="2">NAD(P)-binding domain-containing protein</fullName>
    </recommendedName>
</protein>
<sequence length="287" mass="31298">MPRKLMHNEHSDHSVMANIICVLGATGKTGSGVVKELLAKTDVKIHVYVRSLGKLLALFPHLNSDDRVSIFEGSIRDAELMTKCLSGTKTIIFTLGDNDNRPMTIIEDGAKTVLSALQTLSESSKSQPWTVPRLILLSSSTWNPRFAAARPALVHWAIKTAFTQPYDDLRRGTALFMGSPALCRPLLVQPGALMQDNPSGHEISTESVRLTATYADLAAAFVELATEPAYDDLTAVGVSSKHGDNPLKYGPLMGYWIIKGLCAQFIPGFWPVHDSVTAFTAWLIGHK</sequence>
<accession>A0AA38WYI4</accession>
<dbReference type="InterPro" id="IPR036291">
    <property type="entry name" value="NAD(P)-bd_dom_sf"/>
</dbReference>
<dbReference type="Proteomes" id="UP001172673">
    <property type="component" value="Unassembled WGS sequence"/>
</dbReference>
<gene>
    <name evidence="3" type="ORF">H2200_012225</name>
</gene>
<reference evidence="3" key="1">
    <citation type="submission" date="2022-10" db="EMBL/GenBank/DDBJ databases">
        <title>Culturing micro-colonial fungi from biological soil crusts in the Mojave desert and describing Neophaeococcomyces mojavensis, and introducing the new genera and species Taxawa tesnikishii.</title>
        <authorList>
            <person name="Kurbessoian T."/>
            <person name="Stajich J.E."/>
        </authorList>
    </citation>
    <scope>NUCLEOTIDE SEQUENCE</scope>
    <source>
        <strain evidence="3">TK_41</strain>
    </source>
</reference>